<dbReference type="InterPro" id="IPR029400">
    <property type="entry name" value="TINF2_N"/>
</dbReference>
<reference evidence="2" key="3">
    <citation type="submission" date="2025-09" db="UniProtKB">
        <authorList>
            <consortium name="Ensembl"/>
        </authorList>
    </citation>
    <scope>IDENTIFICATION</scope>
</reference>
<evidence type="ECO:0000259" key="1">
    <source>
        <dbReference type="Pfam" id="PF14973"/>
    </source>
</evidence>
<proteinExistence type="predicted"/>
<dbReference type="InterPro" id="IPR039098">
    <property type="entry name" value="TINF2"/>
</dbReference>
<feature type="domain" description="TERF1-interacting nuclear factor 2 N-terminal" evidence="1">
    <location>
        <begin position="20"/>
        <end position="63"/>
    </location>
</feature>
<reference evidence="2" key="2">
    <citation type="submission" date="2025-08" db="UniProtKB">
        <authorList>
            <consortium name="Ensembl"/>
        </authorList>
    </citation>
    <scope>IDENTIFICATION</scope>
</reference>
<keyword evidence="3" id="KW-1185">Reference proteome</keyword>
<dbReference type="PANTHER" id="PTHR15512">
    <property type="entry name" value="TERF1-INTERACTING NUCLEAR FACTOR 2"/>
    <property type="match status" value="1"/>
</dbReference>
<dbReference type="GO" id="GO:0070187">
    <property type="term" value="C:shelterin complex"/>
    <property type="evidence" value="ECO:0007669"/>
    <property type="project" value="InterPro"/>
</dbReference>
<evidence type="ECO:0000313" key="3">
    <source>
        <dbReference type="Proteomes" id="UP001501920"/>
    </source>
</evidence>
<dbReference type="PANTHER" id="PTHR15512:SF0">
    <property type="entry name" value="TERF1-INTERACTING NUCLEAR FACTOR 2"/>
    <property type="match status" value="1"/>
</dbReference>
<organism evidence="2 3">
    <name type="scientific">Pygocentrus nattereri</name>
    <name type="common">Red-bellied piranha</name>
    <dbReference type="NCBI Taxonomy" id="42514"/>
    <lineage>
        <taxon>Eukaryota</taxon>
        <taxon>Metazoa</taxon>
        <taxon>Chordata</taxon>
        <taxon>Craniata</taxon>
        <taxon>Vertebrata</taxon>
        <taxon>Euteleostomi</taxon>
        <taxon>Actinopterygii</taxon>
        <taxon>Neopterygii</taxon>
        <taxon>Teleostei</taxon>
        <taxon>Ostariophysi</taxon>
        <taxon>Characiformes</taxon>
        <taxon>Characoidei</taxon>
        <taxon>Pygocentrus</taxon>
    </lineage>
</organism>
<dbReference type="AlphaFoldDB" id="A0AAR2JLU2"/>
<dbReference type="Pfam" id="PF14973">
    <property type="entry name" value="TINF2_N"/>
    <property type="match status" value="1"/>
</dbReference>
<dbReference type="Proteomes" id="UP001501920">
    <property type="component" value="Chromosome 7"/>
</dbReference>
<dbReference type="GO" id="GO:0016233">
    <property type="term" value="P:telomere capping"/>
    <property type="evidence" value="ECO:0007669"/>
    <property type="project" value="InterPro"/>
</dbReference>
<sequence>TNTPLLEVPCSIRVVAAEAWMVVRARDIKHFERVLEFLDVIHTLLPHLVTSIKHMKIIFGLKTLRSAYLMTA</sequence>
<protein>
    <recommendedName>
        <fullName evidence="1">TERF1-interacting nuclear factor 2 N-terminal domain-containing protein</fullName>
    </recommendedName>
</protein>
<dbReference type="GO" id="GO:1904356">
    <property type="term" value="P:regulation of telomere maintenance via telomere lengthening"/>
    <property type="evidence" value="ECO:0007669"/>
    <property type="project" value="TreeGrafter"/>
</dbReference>
<dbReference type="GO" id="GO:0042162">
    <property type="term" value="F:telomeric DNA binding"/>
    <property type="evidence" value="ECO:0007669"/>
    <property type="project" value="TreeGrafter"/>
</dbReference>
<gene>
    <name evidence="2" type="primary">DYNLRB2</name>
</gene>
<name>A0AAR2JLU2_PYGNA</name>
<evidence type="ECO:0000313" key="2">
    <source>
        <dbReference type="Ensembl" id="ENSPNAP00000051164.1"/>
    </source>
</evidence>
<dbReference type="GeneTree" id="ENSGT01060000248783"/>
<reference evidence="2 3" key="1">
    <citation type="submission" date="2020-10" db="EMBL/GenBank/DDBJ databases">
        <title>Pygocentrus nattereri (red-bellied piranha) genome, fPygNat1, primary haplotype.</title>
        <authorList>
            <person name="Myers G."/>
            <person name="Meyer A."/>
            <person name="Karagic N."/>
            <person name="Pippel M."/>
            <person name="Winkler S."/>
            <person name="Tracey A."/>
            <person name="Wood J."/>
            <person name="Formenti G."/>
            <person name="Howe K."/>
            <person name="Fedrigo O."/>
            <person name="Jarvis E.D."/>
        </authorList>
    </citation>
    <scope>NUCLEOTIDE SEQUENCE [LARGE SCALE GENOMIC DNA]</scope>
</reference>
<dbReference type="Ensembl" id="ENSPNAT00000051046.1">
    <property type="protein sequence ID" value="ENSPNAP00000051164.1"/>
    <property type="gene ID" value="ENSPNAG00000036260.1"/>
</dbReference>
<accession>A0AAR2JLU2</accession>